<dbReference type="PANTHER" id="PTHR43553:SF24">
    <property type="entry name" value="ENERGY-COUPLING FACTOR TRANSPORTER ATP-BINDING PROTEIN ECFA1"/>
    <property type="match status" value="1"/>
</dbReference>
<evidence type="ECO:0000256" key="10">
    <source>
        <dbReference type="RuleBase" id="RU364103"/>
    </source>
</evidence>
<dbReference type="SMART" id="SM00382">
    <property type="entry name" value="AAA"/>
    <property type="match status" value="1"/>
</dbReference>
<keyword evidence="4 10" id="KW-1003">Cell membrane</keyword>
<keyword evidence="5 10" id="KW-0547">Nucleotide-binding</keyword>
<organism evidence="12 13">
    <name type="scientific">Aneurinibacillus danicus</name>
    <dbReference type="NCBI Taxonomy" id="267746"/>
    <lineage>
        <taxon>Bacteria</taxon>
        <taxon>Bacillati</taxon>
        <taxon>Bacillota</taxon>
        <taxon>Bacilli</taxon>
        <taxon>Bacillales</taxon>
        <taxon>Paenibacillaceae</taxon>
        <taxon>Aneurinibacillus group</taxon>
        <taxon>Aneurinibacillus</taxon>
    </lineage>
</organism>
<dbReference type="InterPro" id="IPR003593">
    <property type="entry name" value="AAA+_ATPase"/>
</dbReference>
<dbReference type="InterPro" id="IPR003439">
    <property type="entry name" value="ABC_transporter-like_ATP-bd"/>
</dbReference>
<evidence type="ECO:0000313" key="12">
    <source>
        <dbReference type="EMBL" id="GEN34223.1"/>
    </source>
</evidence>
<evidence type="ECO:0000256" key="2">
    <source>
        <dbReference type="ARBA" id="ARBA00005417"/>
    </source>
</evidence>
<comment type="function">
    <text evidence="10">Part of an ABC transporter complex. Responsible for energy coupling to the transport system.</text>
</comment>
<sequence length="287" mass="32577">MAWLVEMEEVSYTYPGSADPALDRVTLRIPRGKRCALLGHNGCGKSTLFLHLNGIYRPDCGRVKWGGEVYTYGRAYLAELRKKVGLVFQDPEQQLIASTVMEDISYGLYNAGVSNAEAAQRVEAALIRFGLEELRERPVHHLSLGQKKQIALAGVMILRPELLLLDEPTAYLDPLHTKLLLKELETIYQEEGTTMLMATHDIDLAYEWADWIFIMHKGRLLLEGPPEYVFARRDVMEEIGLGIPLLFDVWEALASSSFLGSLKRPHTVADLRYQLKKYLVENKRKMG</sequence>
<keyword evidence="8 10" id="KW-0472">Membrane</keyword>
<dbReference type="FunFam" id="3.40.50.300:FF:000224">
    <property type="entry name" value="Energy-coupling factor transporter ATP-binding protein EcfA"/>
    <property type="match status" value="1"/>
</dbReference>
<proteinExistence type="inferred from homology"/>
<evidence type="ECO:0000256" key="7">
    <source>
        <dbReference type="ARBA" id="ARBA00022967"/>
    </source>
</evidence>
<dbReference type="NCBIfam" id="TIGR01166">
    <property type="entry name" value="cbiO"/>
    <property type="match status" value="1"/>
</dbReference>
<evidence type="ECO:0000256" key="5">
    <source>
        <dbReference type="ARBA" id="ARBA00022741"/>
    </source>
</evidence>
<dbReference type="Gene3D" id="3.40.50.300">
    <property type="entry name" value="P-loop containing nucleotide triphosphate hydrolases"/>
    <property type="match status" value="1"/>
</dbReference>
<evidence type="ECO:0000256" key="6">
    <source>
        <dbReference type="ARBA" id="ARBA00022840"/>
    </source>
</evidence>
<dbReference type="Pfam" id="PF00005">
    <property type="entry name" value="ABC_tran"/>
    <property type="match status" value="1"/>
</dbReference>
<evidence type="ECO:0000256" key="1">
    <source>
        <dbReference type="ARBA" id="ARBA00004202"/>
    </source>
</evidence>
<dbReference type="InterPro" id="IPR015856">
    <property type="entry name" value="ABC_transpr_CbiO/EcfA_su"/>
</dbReference>
<comment type="subcellular location">
    <subcellularLocation>
        <location evidence="1 10">Cell membrane</location>
        <topology evidence="1 10">Peripheral membrane protein</topology>
    </subcellularLocation>
</comment>
<dbReference type="InterPro" id="IPR050095">
    <property type="entry name" value="ECF_ABC_transporter_ATP-bd"/>
</dbReference>
<dbReference type="GO" id="GO:0016887">
    <property type="term" value="F:ATP hydrolysis activity"/>
    <property type="evidence" value="ECO:0007669"/>
    <property type="project" value="InterPro"/>
</dbReference>
<dbReference type="CDD" id="cd03225">
    <property type="entry name" value="ABC_cobalt_CbiO_domain1"/>
    <property type="match status" value="1"/>
</dbReference>
<evidence type="ECO:0000313" key="13">
    <source>
        <dbReference type="Proteomes" id="UP000321157"/>
    </source>
</evidence>
<comment type="caution">
    <text evidence="12">The sequence shown here is derived from an EMBL/GenBank/DDBJ whole genome shotgun (WGS) entry which is preliminary data.</text>
</comment>
<evidence type="ECO:0000256" key="4">
    <source>
        <dbReference type="ARBA" id="ARBA00022475"/>
    </source>
</evidence>
<comment type="function">
    <text evidence="9">Probably part of an ABC transporter complex. Responsible for energy coupling to the transport system.</text>
</comment>
<dbReference type="GO" id="GO:0015087">
    <property type="term" value="F:cobalt ion transmembrane transporter activity"/>
    <property type="evidence" value="ECO:0007669"/>
    <property type="project" value="UniProtKB-ARBA"/>
</dbReference>
<dbReference type="InterPro" id="IPR005876">
    <property type="entry name" value="Co_trans_ATP-bd"/>
</dbReference>
<dbReference type="Proteomes" id="UP000321157">
    <property type="component" value="Unassembled WGS sequence"/>
</dbReference>
<keyword evidence="3 10" id="KW-0813">Transport</keyword>
<dbReference type="PROSITE" id="PS50893">
    <property type="entry name" value="ABC_TRANSPORTER_2"/>
    <property type="match status" value="1"/>
</dbReference>
<dbReference type="GO" id="GO:0043190">
    <property type="term" value="C:ATP-binding cassette (ABC) transporter complex"/>
    <property type="evidence" value="ECO:0007669"/>
    <property type="project" value="TreeGrafter"/>
</dbReference>
<evidence type="ECO:0000256" key="9">
    <source>
        <dbReference type="ARBA" id="ARBA00025157"/>
    </source>
</evidence>
<dbReference type="GO" id="GO:0005524">
    <property type="term" value="F:ATP binding"/>
    <property type="evidence" value="ECO:0007669"/>
    <property type="project" value="UniProtKB-UniRule"/>
</dbReference>
<keyword evidence="7" id="KW-1278">Translocase</keyword>
<reference evidence="12 13" key="1">
    <citation type="submission" date="2019-07" db="EMBL/GenBank/DDBJ databases">
        <title>Whole genome shotgun sequence of Aneurinibacillus danicus NBRC 102444.</title>
        <authorList>
            <person name="Hosoyama A."/>
            <person name="Uohara A."/>
            <person name="Ohji S."/>
            <person name="Ichikawa N."/>
        </authorList>
    </citation>
    <scope>NUCLEOTIDE SEQUENCE [LARGE SCALE GENOMIC DNA]</scope>
    <source>
        <strain evidence="12 13">NBRC 102444</strain>
    </source>
</reference>
<feature type="domain" description="ABC transporter" evidence="11">
    <location>
        <begin position="5"/>
        <end position="242"/>
    </location>
</feature>
<dbReference type="InterPro" id="IPR027417">
    <property type="entry name" value="P-loop_NTPase"/>
</dbReference>
<dbReference type="SUPFAM" id="SSF52540">
    <property type="entry name" value="P-loop containing nucleoside triphosphate hydrolases"/>
    <property type="match status" value="1"/>
</dbReference>
<evidence type="ECO:0000259" key="11">
    <source>
        <dbReference type="PROSITE" id="PS50893"/>
    </source>
</evidence>
<protein>
    <recommendedName>
        <fullName evidence="10">ABC transporter ATP-binding protein</fullName>
    </recommendedName>
</protein>
<keyword evidence="13" id="KW-1185">Reference proteome</keyword>
<evidence type="ECO:0000256" key="8">
    <source>
        <dbReference type="ARBA" id="ARBA00023136"/>
    </source>
</evidence>
<accession>A0A511V9E9</accession>
<name>A0A511V9E9_9BACL</name>
<evidence type="ECO:0000256" key="3">
    <source>
        <dbReference type="ARBA" id="ARBA00022448"/>
    </source>
</evidence>
<gene>
    <name evidence="12" type="ORF">ADA01nite_16830</name>
</gene>
<keyword evidence="6 10" id="KW-0067">ATP-binding</keyword>
<dbReference type="GO" id="GO:0042626">
    <property type="term" value="F:ATPase-coupled transmembrane transporter activity"/>
    <property type="evidence" value="ECO:0007669"/>
    <property type="project" value="TreeGrafter"/>
</dbReference>
<comment type="similarity">
    <text evidence="2 10">Belongs to the ABC transporter superfamily.</text>
</comment>
<dbReference type="PANTHER" id="PTHR43553">
    <property type="entry name" value="HEAVY METAL TRANSPORTER"/>
    <property type="match status" value="1"/>
</dbReference>
<dbReference type="EMBL" id="BJXX01000068">
    <property type="protein sequence ID" value="GEN34223.1"/>
    <property type="molecule type" value="Genomic_DNA"/>
</dbReference>
<dbReference type="AlphaFoldDB" id="A0A511V9E9"/>